<accession>A0ABP7QPG0</accession>
<dbReference type="InterPro" id="IPR007278">
    <property type="entry name" value="DUF397"/>
</dbReference>
<dbReference type="EMBL" id="BAABCQ010000069">
    <property type="protein sequence ID" value="GAA3985727.1"/>
    <property type="molecule type" value="Genomic_DNA"/>
</dbReference>
<comment type="caution">
    <text evidence="2">The sequence shown here is derived from an EMBL/GenBank/DDBJ whole genome shotgun (WGS) entry which is preliminary data.</text>
</comment>
<feature type="domain" description="DUF397" evidence="1">
    <location>
        <begin position="14"/>
        <end position="65"/>
    </location>
</feature>
<evidence type="ECO:0000313" key="2">
    <source>
        <dbReference type="EMBL" id="GAA3985727.1"/>
    </source>
</evidence>
<reference evidence="3" key="1">
    <citation type="journal article" date="2019" name="Int. J. Syst. Evol. Microbiol.">
        <title>The Global Catalogue of Microorganisms (GCM) 10K type strain sequencing project: providing services to taxonomists for standard genome sequencing and annotation.</title>
        <authorList>
            <consortium name="The Broad Institute Genomics Platform"/>
            <consortium name="The Broad Institute Genome Sequencing Center for Infectious Disease"/>
            <person name="Wu L."/>
            <person name="Ma J."/>
        </authorList>
    </citation>
    <scope>NUCLEOTIDE SEQUENCE [LARGE SCALE GENOMIC DNA]</scope>
    <source>
        <strain evidence="3">JCM 17027</strain>
    </source>
</reference>
<evidence type="ECO:0000259" key="1">
    <source>
        <dbReference type="Pfam" id="PF04149"/>
    </source>
</evidence>
<dbReference type="Pfam" id="PF04149">
    <property type="entry name" value="DUF397"/>
    <property type="match status" value="1"/>
</dbReference>
<keyword evidence="3" id="KW-1185">Reference proteome</keyword>
<sequence>MTGIASSPTKHVTAKWFKSSYSGGEGNECVEVAGHGPWVAVRDSKTPHENLTVSTRAFAAFIEGLPKAQRDDVRP</sequence>
<name>A0ABP7QPG0_9ACTN</name>
<dbReference type="Proteomes" id="UP001500034">
    <property type="component" value="Unassembled WGS sequence"/>
</dbReference>
<gene>
    <name evidence="2" type="ORF">GCM10022384_37510</name>
</gene>
<protein>
    <recommendedName>
        <fullName evidence="1">DUF397 domain-containing protein</fullName>
    </recommendedName>
</protein>
<dbReference type="RefSeq" id="WP_345593681.1">
    <property type="nucleotide sequence ID" value="NZ_BAABCQ010000069.1"/>
</dbReference>
<organism evidence="2 3">
    <name type="scientific">Streptomyces marokkonensis</name>
    <dbReference type="NCBI Taxonomy" id="324855"/>
    <lineage>
        <taxon>Bacteria</taxon>
        <taxon>Bacillati</taxon>
        <taxon>Actinomycetota</taxon>
        <taxon>Actinomycetes</taxon>
        <taxon>Kitasatosporales</taxon>
        <taxon>Streptomycetaceae</taxon>
        <taxon>Streptomyces</taxon>
    </lineage>
</organism>
<evidence type="ECO:0000313" key="3">
    <source>
        <dbReference type="Proteomes" id="UP001500034"/>
    </source>
</evidence>
<proteinExistence type="predicted"/>